<feature type="compositionally biased region" description="Acidic residues" evidence="1">
    <location>
        <begin position="99"/>
        <end position="108"/>
    </location>
</feature>
<feature type="region of interest" description="Disordered" evidence="1">
    <location>
        <begin position="207"/>
        <end position="245"/>
    </location>
</feature>
<evidence type="ECO:0000313" key="3">
    <source>
        <dbReference type="EMBL" id="SLN67719.1"/>
    </source>
</evidence>
<proteinExistence type="predicted"/>
<gene>
    <name evidence="3" type="ORF">ROJ8625_03479</name>
</gene>
<reference evidence="3 4" key="1">
    <citation type="submission" date="2017-03" db="EMBL/GenBank/DDBJ databases">
        <authorList>
            <person name="Afonso C.L."/>
            <person name="Miller P.J."/>
            <person name="Scott M.A."/>
            <person name="Spackman E."/>
            <person name="Goraichik I."/>
            <person name="Dimitrov K.M."/>
            <person name="Suarez D.L."/>
            <person name="Swayne D.E."/>
        </authorList>
    </citation>
    <scope>NUCLEOTIDE SEQUENCE [LARGE SCALE GENOMIC DNA]</scope>
    <source>
        <strain evidence="3 4">CECT 8625</strain>
    </source>
</reference>
<feature type="compositionally biased region" description="Low complexity" evidence="1">
    <location>
        <begin position="143"/>
        <end position="174"/>
    </location>
</feature>
<feature type="compositionally biased region" description="Polar residues" evidence="1">
    <location>
        <begin position="61"/>
        <end position="74"/>
    </location>
</feature>
<dbReference type="OrthoDB" id="9932587at2"/>
<dbReference type="AlphaFoldDB" id="A0A1X7A180"/>
<feature type="region of interest" description="Disordered" evidence="1">
    <location>
        <begin position="59"/>
        <end position="188"/>
    </location>
</feature>
<dbReference type="Proteomes" id="UP000193570">
    <property type="component" value="Unassembled WGS sequence"/>
</dbReference>
<dbReference type="RefSeq" id="WP_085793153.1">
    <property type="nucleotide sequence ID" value="NZ_FWFK01000007.1"/>
</dbReference>
<feature type="compositionally biased region" description="Polar residues" evidence="1">
    <location>
        <begin position="124"/>
        <end position="142"/>
    </location>
</feature>
<feature type="signal peptide" evidence="2">
    <location>
        <begin position="1"/>
        <end position="23"/>
    </location>
</feature>
<name>A0A1X7A180_9RHOB</name>
<protein>
    <submittedName>
        <fullName evidence="3">Uncharacterized protein</fullName>
    </submittedName>
</protein>
<keyword evidence="4" id="KW-1185">Reference proteome</keyword>
<evidence type="ECO:0000313" key="4">
    <source>
        <dbReference type="Proteomes" id="UP000193570"/>
    </source>
</evidence>
<organism evidence="3 4">
    <name type="scientific">Roseivivax jejudonensis</name>
    <dbReference type="NCBI Taxonomy" id="1529041"/>
    <lineage>
        <taxon>Bacteria</taxon>
        <taxon>Pseudomonadati</taxon>
        <taxon>Pseudomonadota</taxon>
        <taxon>Alphaproteobacteria</taxon>
        <taxon>Rhodobacterales</taxon>
        <taxon>Roseobacteraceae</taxon>
        <taxon>Roseivivax</taxon>
    </lineage>
</organism>
<evidence type="ECO:0000256" key="2">
    <source>
        <dbReference type="SAM" id="SignalP"/>
    </source>
</evidence>
<dbReference type="EMBL" id="FWFK01000007">
    <property type="protein sequence ID" value="SLN67719.1"/>
    <property type="molecule type" value="Genomic_DNA"/>
</dbReference>
<sequence length="245" mass="23907">MTITRILALAAGTALVPAGAALAQSDDGAPRNAMDVTCAEFLVLDTPEQGEILMPIMPSMQGASGQSESGNDSAATDPEIGTSDTSASDLGASDRTEGDGAEMTEDPEIGSSDTTASDLGATDDATNGASDTSETSGSTASDMSGTAETGASTSADTSGAAETGGSATASASGAMDGGDTGNREASGEPMVALVTGVFEVCAMDSEASVQDAMDQSSEAARGGPIATMTDDPAMNDTEDGTATDN</sequence>
<keyword evidence="2" id="KW-0732">Signal</keyword>
<evidence type="ECO:0000256" key="1">
    <source>
        <dbReference type="SAM" id="MobiDB-lite"/>
    </source>
</evidence>
<feature type="chain" id="PRO_5011965067" evidence="2">
    <location>
        <begin position="24"/>
        <end position="245"/>
    </location>
</feature>
<accession>A0A1X7A180</accession>
<feature type="compositionally biased region" description="Acidic residues" evidence="1">
    <location>
        <begin position="236"/>
        <end position="245"/>
    </location>
</feature>